<dbReference type="Proteomes" id="UP000193920">
    <property type="component" value="Unassembled WGS sequence"/>
</dbReference>
<keyword evidence="2" id="KW-1185">Reference proteome</keyword>
<proteinExistence type="predicted"/>
<evidence type="ECO:0000313" key="1">
    <source>
        <dbReference type="EMBL" id="ORY78265.1"/>
    </source>
</evidence>
<dbReference type="EMBL" id="MCOG01000017">
    <property type="protein sequence ID" value="ORY78265.1"/>
    <property type="molecule type" value="Genomic_DNA"/>
</dbReference>
<dbReference type="AlphaFoldDB" id="A0A1Y2F5Q9"/>
<accession>A0A1Y2F5Q9</accession>
<sequence length="124" mass="14216">MKDESGNIKRYISKSYTCRDLKLHNYNAVKFVRYNIYLSYECISDSQCLTNKCIDGVCIFNEENSTEFCTSIYINLFIRFSYMHCGKIIGDICKKDKECGSKNCLLQENICGDPPDGPSDSDIN</sequence>
<comment type="caution">
    <text evidence="1">The sequence shown here is derived from an EMBL/GenBank/DDBJ whole genome shotgun (WGS) entry which is preliminary data.</text>
</comment>
<protein>
    <submittedName>
        <fullName evidence="1">Uncharacterized protein</fullName>
    </submittedName>
</protein>
<name>A0A1Y2F5Q9_9FUNG</name>
<gene>
    <name evidence="1" type="ORF">LY90DRAFT_77422</name>
</gene>
<organism evidence="1 2">
    <name type="scientific">Neocallimastix californiae</name>
    <dbReference type="NCBI Taxonomy" id="1754190"/>
    <lineage>
        <taxon>Eukaryota</taxon>
        <taxon>Fungi</taxon>
        <taxon>Fungi incertae sedis</taxon>
        <taxon>Chytridiomycota</taxon>
        <taxon>Chytridiomycota incertae sedis</taxon>
        <taxon>Neocallimastigomycetes</taxon>
        <taxon>Neocallimastigales</taxon>
        <taxon>Neocallimastigaceae</taxon>
        <taxon>Neocallimastix</taxon>
    </lineage>
</organism>
<dbReference type="OrthoDB" id="10053231at2759"/>
<evidence type="ECO:0000313" key="2">
    <source>
        <dbReference type="Proteomes" id="UP000193920"/>
    </source>
</evidence>
<reference evidence="1 2" key="1">
    <citation type="submission" date="2016-08" db="EMBL/GenBank/DDBJ databases">
        <title>A Parts List for Fungal Cellulosomes Revealed by Comparative Genomics.</title>
        <authorList>
            <consortium name="DOE Joint Genome Institute"/>
            <person name="Haitjema C.H."/>
            <person name="Gilmore S.P."/>
            <person name="Henske J.K."/>
            <person name="Solomon K.V."/>
            <person name="De Groot R."/>
            <person name="Kuo A."/>
            <person name="Mondo S.J."/>
            <person name="Salamov A.A."/>
            <person name="Labutti K."/>
            <person name="Zhao Z."/>
            <person name="Chiniquy J."/>
            <person name="Barry K."/>
            <person name="Brewer H.M."/>
            <person name="Purvine S.O."/>
            <person name="Wright A.T."/>
            <person name="Boxma B."/>
            <person name="Van Alen T."/>
            <person name="Hackstein J.H."/>
            <person name="Baker S.E."/>
            <person name="Grigoriev I.V."/>
            <person name="O'Malley M.A."/>
        </authorList>
    </citation>
    <scope>NUCLEOTIDE SEQUENCE [LARGE SCALE GENOMIC DNA]</scope>
    <source>
        <strain evidence="1 2">G1</strain>
    </source>
</reference>